<accession>A0A0C3C1A1</accession>
<name>A0A0C3C1A1_HEBCY</name>
<feature type="non-terminal residue" evidence="3">
    <location>
        <position position="1"/>
    </location>
</feature>
<dbReference type="GO" id="GO:0005524">
    <property type="term" value="F:ATP binding"/>
    <property type="evidence" value="ECO:0007669"/>
    <property type="project" value="UniProtKB-KW"/>
</dbReference>
<dbReference type="Pfam" id="PF00012">
    <property type="entry name" value="HSP70"/>
    <property type="match status" value="1"/>
</dbReference>
<reference evidence="3 4" key="1">
    <citation type="submission" date="2014-04" db="EMBL/GenBank/DDBJ databases">
        <authorList>
            <consortium name="DOE Joint Genome Institute"/>
            <person name="Kuo A."/>
            <person name="Gay G."/>
            <person name="Dore J."/>
            <person name="Kohler A."/>
            <person name="Nagy L.G."/>
            <person name="Floudas D."/>
            <person name="Copeland A."/>
            <person name="Barry K.W."/>
            <person name="Cichocki N."/>
            <person name="Veneault-Fourrey C."/>
            <person name="LaButti K."/>
            <person name="Lindquist E.A."/>
            <person name="Lipzen A."/>
            <person name="Lundell T."/>
            <person name="Morin E."/>
            <person name="Murat C."/>
            <person name="Sun H."/>
            <person name="Tunlid A."/>
            <person name="Henrissat B."/>
            <person name="Grigoriev I.V."/>
            <person name="Hibbett D.S."/>
            <person name="Martin F."/>
            <person name="Nordberg H.P."/>
            <person name="Cantor M.N."/>
            <person name="Hua S.X."/>
        </authorList>
    </citation>
    <scope>NUCLEOTIDE SEQUENCE [LARGE SCALE GENOMIC DNA]</scope>
    <source>
        <strain evidence="4">h7</strain>
    </source>
</reference>
<reference evidence="4" key="2">
    <citation type="submission" date="2015-01" db="EMBL/GenBank/DDBJ databases">
        <title>Evolutionary Origins and Diversification of the Mycorrhizal Mutualists.</title>
        <authorList>
            <consortium name="DOE Joint Genome Institute"/>
            <consortium name="Mycorrhizal Genomics Consortium"/>
            <person name="Kohler A."/>
            <person name="Kuo A."/>
            <person name="Nagy L.G."/>
            <person name="Floudas D."/>
            <person name="Copeland A."/>
            <person name="Barry K.W."/>
            <person name="Cichocki N."/>
            <person name="Veneault-Fourrey C."/>
            <person name="LaButti K."/>
            <person name="Lindquist E.A."/>
            <person name="Lipzen A."/>
            <person name="Lundell T."/>
            <person name="Morin E."/>
            <person name="Murat C."/>
            <person name="Riley R."/>
            <person name="Ohm R."/>
            <person name="Sun H."/>
            <person name="Tunlid A."/>
            <person name="Henrissat B."/>
            <person name="Grigoriev I.V."/>
            <person name="Hibbett D.S."/>
            <person name="Martin F."/>
        </authorList>
    </citation>
    <scope>NUCLEOTIDE SEQUENCE [LARGE SCALE GENOMIC DNA]</scope>
    <source>
        <strain evidence="4">h7</strain>
    </source>
</reference>
<evidence type="ECO:0000313" key="3">
    <source>
        <dbReference type="EMBL" id="KIM42625.1"/>
    </source>
</evidence>
<gene>
    <name evidence="3" type="ORF">M413DRAFT_40116</name>
</gene>
<protein>
    <submittedName>
        <fullName evidence="3">Uncharacterized protein</fullName>
    </submittedName>
</protein>
<feature type="non-terminal residue" evidence="3">
    <location>
        <position position="82"/>
    </location>
</feature>
<keyword evidence="4" id="KW-1185">Reference proteome</keyword>
<dbReference type="STRING" id="686832.A0A0C3C1A1"/>
<proteinExistence type="predicted"/>
<dbReference type="HOGENOM" id="CLU_2564616_0_0_1"/>
<keyword evidence="2" id="KW-0067">ATP-binding</keyword>
<dbReference type="InterPro" id="IPR029047">
    <property type="entry name" value="HSP70_peptide-bd_sf"/>
</dbReference>
<keyword evidence="1" id="KW-0547">Nucleotide-binding</keyword>
<evidence type="ECO:0000256" key="1">
    <source>
        <dbReference type="ARBA" id="ARBA00022741"/>
    </source>
</evidence>
<evidence type="ECO:0000313" key="4">
    <source>
        <dbReference type="Proteomes" id="UP000053424"/>
    </source>
</evidence>
<dbReference type="SUPFAM" id="SSF100920">
    <property type="entry name" value="Heat shock protein 70kD (HSP70), peptide-binding domain"/>
    <property type="match status" value="1"/>
</dbReference>
<dbReference type="AlphaFoldDB" id="A0A0C3C1A1"/>
<evidence type="ECO:0000256" key="2">
    <source>
        <dbReference type="ARBA" id="ARBA00022840"/>
    </source>
</evidence>
<organism evidence="3 4">
    <name type="scientific">Hebeloma cylindrosporum</name>
    <dbReference type="NCBI Taxonomy" id="76867"/>
    <lineage>
        <taxon>Eukaryota</taxon>
        <taxon>Fungi</taxon>
        <taxon>Dikarya</taxon>
        <taxon>Basidiomycota</taxon>
        <taxon>Agaricomycotina</taxon>
        <taxon>Agaricomycetes</taxon>
        <taxon>Agaricomycetidae</taxon>
        <taxon>Agaricales</taxon>
        <taxon>Agaricineae</taxon>
        <taxon>Hymenogastraceae</taxon>
        <taxon>Hebeloma</taxon>
    </lineage>
</organism>
<dbReference type="Proteomes" id="UP000053424">
    <property type="component" value="Unassembled WGS sequence"/>
</dbReference>
<dbReference type="EMBL" id="KN831777">
    <property type="protein sequence ID" value="KIM42625.1"/>
    <property type="molecule type" value="Genomic_DNA"/>
</dbReference>
<sequence length="82" mass="9024">NVAPFVIGIAKADGFVLTLIQRNYIIPCRRKAALTTSEDNQTTVTICVVAELAPRVRDNVLMGELILDDLPPRPRGVPRIQV</sequence>
<dbReference type="GO" id="GO:0140662">
    <property type="term" value="F:ATP-dependent protein folding chaperone"/>
    <property type="evidence" value="ECO:0007669"/>
    <property type="project" value="InterPro"/>
</dbReference>
<dbReference type="OrthoDB" id="3037355at2759"/>
<dbReference type="InterPro" id="IPR013126">
    <property type="entry name" value="Hsp_70_fam"/>
</dbReference>
<dbReference type="Gene3D" id="2.60.34.10">
    <property type="entry name" value="Substrate Binding Domain Of DNAk, Chain A, domain 1"/>
    <property type="match status" value="1"/>
</dbReference>